<protein>
    <recommendedName>
        <fullName evidence="6">Tubulin-like protein CetZ</fullName>
    </recommendedName>
</protein>
<dbReference type="Gene3D" id="3.40.50.1440">
    <property type="entry name" value="Tubulin/FtsZ, GTPase domain"/>
    <property type="match status" value="1"/>
</dbReference>
<evidence type="ECO:0000256" key="6">
    <source>
        <dbReference type="HAMAP-Rule" id="MF_01946"/>
    </source>
</evidence>
<comment type="function">
    <text evidence="6">Involved in cell shape control.</text>
</comment>
<comment type="similarity">
    <text evidence="1 6">Belongs to the CetZ family.</text>
</comment>
<dbReference type="InterPro" id="IPR037103">
    <property type="entry name" value="Tubulin/FtsZ-like_C"/>
</dbReference>
<dbReference type="InterPro" id="IPR017975">
    <property type="entry name" value="Tubulin_CS"/>
</dbReference>
<dbReference type="InterPro" id="IPR003008">
    <property type="entry name" value="Tubulin_FtsZ_GTPase"/>
</dbReference>
<evidence type="ECO:0000313" key="8">
    <source>
        <dbReference type="EMBL" id="WWX25144.1"/>
    </source>
</evidence>
<feature type="binding site" evidence="6">
    <location>
        <position position="198"/>
    </location>
    <ligand>
        <name>GTP</name>
        <dbReference type="ChEBI" id="CHEBI:37565"/>
    </ligand>
</feature>
<organism evidence="8 9">
    <name type="scientific">Candidatus Dehalogenimonas loeffleri</name>
    <dbReference type="NCBI Taxonomy" id="3127115"/>
    <lineage>
        <taxon>Bacteria</taxon>
        <taxon>Bacillati</taxon>
        <taxon>Chloroflexota</taxon>
        <taxon>Dehalococcoidia</taxon>
        <taxon>Dehalococcoidales</taxon>
        <taxon>Dehalococcoidaceae</taxon>
        <taxon>Dehalogenimonas</taxon>
    </lineage>
</organism>
<feature type="binding site" evidence="6">
    <location>
        <begin position="117"/>
        <end position="119"/>
    </location>
    <ligand>
        <name>GTP</name>
        <dbReference type="ChEBI" id="CHEBI:37565"/>
    </ligand>
</feature>
<dbReference type="PANTHER" id="PTHR30314">
    <property type="entry name" value="CELL DIVISION PROTEIN FTSZ-RELATED"/>
    <property type="match status" value="1"/>
</dbReference>
<dbReference type="InterPro" id="IPR032907">
    <property type="entry name" value="CetZ"/>
</dbReference>
<dbReference type="PANTHER" id="PTHR30314:SF10">
    <property type="entry name" value="TUBULIN-LIKE PROTEIN CETZ"/>
    <property type="match status" value="1"/>
</dbReference>
<dbReference type="Pfam" id="PF00091">
    <property type="entry name" value="Tubulin"/>
    <property type="match status" value="1"/>
</dbReference>
<evidence type="ECO:0000256" key="2">
    <source>
        <dbReference type="ARBA" id="ARBA00022490"/>
    </source>
</evidence>
<dbReference type="HAMAP" id="MF_01946">
    <property type="entry name" value="CetZ"/>
    <property type="match status" value="1"/>
</dbReference>
<sequence>MKLMVVGCGQCGGRIADQFSKLNRVAHVRRGVDIATNVVAVNSDVADLSGLEHIRADYQHRILIGSQKTSGHGVGKINEMGAEIARDDGDKLIEAIKNTPNFGETDAFLLIAGAAGGTGSGSISVLSQQIKERFPEKPVYNMLVLPFAYEEATEERSVFNVGICLKSCYLVADAIFLVDNQRFIKASHSLRANLDKINYHMVKPFYNLLCAGEEKNSKYIGSKVMDGGDIIQTLSGWTVIGFGQAKTPNLRFSRNADFREQSSEVRKGAEAINAALADLSLRCNPTDAKRGLYLLTAAQADMSMDLINEMSGALKGMATEATIRTGDYPRGDKTLDVTVVLSELVNSSRVMDYFSKTISYINNSRRRQSGLEYGFRGVEDSFKDIPSLL</sequence>
<keyword evidence="3 6" id="KW-0547">Nucleotide-binding</keyword>
<evidence type="ECO:0000259" key="7">
    <source>
        <dbReference type="SMART" id="SM00864"/>
    </source>
</evidence>
<dbReference type="InterPro" id="IPR045061">
    <property type="entry name" value="FtsZ/CetZ"/>
</dbReference>
<dbReference type="CDD" id="cd02202">
    <property type="entry name" value="CetZ_tubulin-like"/>
    <property type="match status" value="1"/>
</dbReference>
<proteinExistence type="inferred from homology"/>
<dbReference type="PROSITE" id="PS00227">
    <property type="entry name" value="TUBULIN"/>
    <property type="match status" value="1"/>
</dbReference>
<dbReference type="Proteomes" id="UP001375370">
    <property type="component" value="Chromosome"/>
</dbReference>
<dbReference type="Gene3D" id="3.30.1330.20">
    <property type="entry name" value="Tubulin/FtsZ, C-terminal domain"/>
    <property type="match status" value="1"/>
</dbReference>
<evidence type="ECO:0000256" key="4">
    <source>
        <dbReference type="ARBA" id="ARBA00022960"/>
    </source>
</evidence>
<dbReference type="RefSeq" id="WP_338737284.1">
    <property type="nucleotide sequence ID" value="NZ_CP146612.1"/>
</dbReference>
<keyword evidence="5 6" id="KW-0342">GTP-binding</keyword>
<keyword evidence="9" id="KW-1185">Reference proteome</keyword>
<evidence type="ECO:0000256" key="1">
    <source>
        <dbReference type="ARBA" id="ARBA00006877"/>
    </source>
</evidence>
<gene>
    <name evidence="6" type="primary">cetZ</name>
    <name evidence="8" type="ORF">V8247_07745</name>
</gene>
<evidence type="ECO:0000256" key="3">
    <source>
        <dbReference type="ARBA" id="ARBA00022741"/>
    </source>
</evidence>
<name>A0ABZ2J660_9CHLR</name>
<evidence type="ECO:0000256" key="5">
    <source>
        <dbReference type="ARBA" id="ARBA00023134"/>
    </source>
</evidence>
<dbReference type="EMBL" id="CP146612">
    <property type="protein sequence ID" value="WWX25144.1"/>
    <property type="molecule type" value="Genomic_DNA"/>
</dbReference>
<feature type="binding site" evidence="6">
    <location>
        <position position="180"/>
    </location>
    <ligand>
        <name>GTP</name>
        <dbReference type="ChEBI" id="CHEBI:37565"/>
    </ligand>
</feature>
<dbReference type="Pfam" id="PF21011">
    <property type="entry name" value="CetZ_C"/>
    <property type="match status" value="1"/>
</dbReference>
<dbReference type="InterPro" id="IPR048737">
    <property type="entry name" value="CetZ_C"/>
</dbReference>
<dbReference type="SUPFAM" id="SSF52490">
    <property type="entry name" value="Tubulin nucleotide-binding domain-like"/>
    <property type="match status" value="1"/>
</dbReference>
<dbReference type="InterPro" id="IPR036525">
    <property type="entry name" value="Tubulin/FtsZ_GTPase_sf"/>
</dbReference>
<accession>A0ABZ2J660</accession>
<feature type="binding site" evidence="6">
    <location>
        <position position="150"/>
    </location>
    <ligand>
        <name>GTP</name>
        <dbReference type="ChEBI" id="CHEBI:37565"/>
    </ligand>
</feature>
<keyword evidence="4 6" id="KW-0133">Cell shape</keyword>
<keyword evidence="2 6" id="KW-0963">Cytoplasm</keyword>
<dbReference type="SMART" id="SM00864">
    <property type="entry name" value="Tubulin"/>
    <property type="match status" value="1"/>
</dbReference>
<feature type="binding site" evidence="6">
    <location>
        <begin position="10"/>
        <end position="14"/>
    </location>
    <ligand>
        <name>GTP</name>
        <dbReference type="ChEBI" id="CHEBI:37565"/>
    </ligand>
</feature>
<comment type="subcellular location">
    <subcellularLocation>
        <location evidence="6">Cytoplasm</location>
    </subcellularLocation>
</comment>
<feature type="domain" description="Tubulin/FtsZ GTPase" evidence="7">
    <location>
        <begin position="2"/>
        <end position="213"/>
    </location>
</feature>
<reference evidence="8 9" key="1">
    <citation type="submission" date="2024-03" db="EMBL/GenBank/DDBJ databases">
        <title>A Dehalogenimonas Isolated from Estuarine Sediments Dihaloeliminates Chlorinated Alkanes.</title>
        <authorList>
            <person name="Yang Y."/>
            <person name="Wang H."/>
        </authorList>
    </citation>
    <scope>NUCLEOTIDE SEQUENCE [LARGE SCALE GENOMIC DNA]</scope>
    <source>
        <strain evidence="8 9">W</strain>
    </source>
</reference>
<evidence type="ECO:0000313" key="9">
    <source>
        <dbReference type="Proteomes" id="UP001375370"/>
    </source>
</evidence>